<dbReference type="PROSITE" id="PS50920">
    <property type="entry name" value="SOLCAR"/>
    <property type="match status" value="3"/>
</dbReference>
<comment type="similarity">
    <text evidence="2 10">Belongs to the mitochondrial carrier (TC 2.A.29) family.</text>
</comment>
<dbReference type="SUPFAM" id="SSF103506">
    <property type="entry name" value="Mitochondrial carrier"/>
    <property type="match status" value="1"/>
</dbReference>
<keyword evidence="3 10" id="KW-0813">Transport</keyword>
<dbReference type="GO" id="GO:0015217">
    <property type="term" value="F:ADP transmembrane transporter activity"/>
    <property type="evidence" value="ECO:0007669"/>
    <property type="project" value="TreeGrafter"/>
</dbReference>
<keyword evidence="4 9" id="KW-0812">Transmembrane</keyword>
<evidence type="ECO:0000256" key="9">
    <source>
        <dbReference type="PROSITE-ProRule" id="PRU00282"/>
    </source>
</evidence>
<evidence type="ECO:0000256" key="11">
    <source>
        <dbReference type="SAM" id="MobiDB-lite"/>
    </source>
</evidence>
<evidence type="ECO:0000256" key="8">
    <source>
        <dbReference type="ARBA" id="ARBA00023136"/>
    </source>
</evidence>
<keyword evidence="8 9" id="KW-0472">Membrane</keyword>
<dbReference type="AlphaFoldDB" id="A0A8A3NXW8"/>
<dbReference type="GO" id="GO:0016020">
    <property type="term" value="C:membrane"/>
    <property type="evidence" value="ECO:0007669"/>
    <property type="project" value="UniProtKB-SubCell"/>
</dbReference>
<dbReference type="PANTHER" id="PTHR45939:SF2">
    <property type="entry name" value="CARRIER PROTEIN, PUTATIVE (AFU_ORTHOLOGUE AFUA_2G13870)-RELATED"/>
    <property type="match status" value="1"/>
</dbReference>
<protein>
    <recommendedName>
        <fullName evidence="14">Mitochondrial carrier protein</fullName>
    </recommendedName>
</protein>
<dbReference type="InterPro" id="IPR018108">
    <property type="entry name" value="MCP_transmembrane"/>
</dbReference>
<evidence type="ECO:0000256" key="1">
    <source>
        <dbReference type="ARBA" id="ARBA00004141"/>
    </source>
</evidence>
<evidence type="ECO:0000256" key="5">
    <source>
        <dbReference type="ARBA" id="ARBA00022737"/>
    </source>
</evidence>
<reference evidence="12" key="1">
    <citation type="submission" date="2020-10" db="EMBL/GenBank/DDBJ databases">
        <title>Genome Sequence of Monilinia vaccinii-corymbosi Sheds Light on Mummy Berry Disease Infection of Blueberry and Mating Type.</title>
        <authorList>
            <person name="Yow A.G."/>
            <person name="Zhang Y."/>
            <person name="Bansal K."/>
            <person name="Eacker S.M."/>
            <person name="Sullivan S."/>
            <person name="Liachko I."/>
            <person name="Cubeta M.A."/>
            <person name="Rollins J.A."/>
            <person name="Ashrafi H."/>
        </authorList>
    </citation>
    <scope>NUCLEOTIDE SEQUENCE</scope>
    <source>
        <strain evidence="12">RL-1</strain>
    </source>
</reference>
<dbReference type="Proteomes" id="UP000672032">
    <property type="component" value="Chromosome 1"/>
</dbReference>
<name>A0A8A3NXW8_9HELO</name>
<feature type="repeat" description="Solcar" evidence="9">
    <location>
        <begin position="31"/>
        <end position="128"/>
    </location>
</feature>
<evidence type="ECO:0008006" key="14">
    <source>
        <dbReference type="Google" id="ProtNLM"/>
    </source>
</evidence>
<gene>
    <name evidence="12" type="ORF">DSL72_003437</name>
</gene>
<keyword evidence="5" id="KW-0677">Repeat</keyword>
<dbReference type="InterPro" id="IPR052217">
    <property type="entry name" value="Mito/Peroxisomal_Carrier"/>
</dbReference>
<organism evidence="12 13">
    <name type="scientific">Monilinia vaccinii-corymbosi</name>
    <dbReference type="NCBI Taxonomy" id="61207"/>
    <lineage>
        <taxon>Eukaryota</taxon>
        <taxon>Fungi</taxon>
        <taxon>Dikarya</taxon>
        <taxon>Ascomycota</taxon>
        <taxon>Pezizomycotina</taxon>
        <taxon>Leotiomycetes</taxon>
        <taxon>Helotiales</taxon>
        <taxon>Sclerotiniaceae</taxon>
        <taxon>Monilinia</taxon>
    </lineage>
</organism>
<dbReference type="EMBL" id="CP063405">
    <property type="protein sequence ID" value="QSZ28930.1"/>
    <property type="molecule type" value="Genomic_DNA"/>
</dbReference>
<evidence type="ECO:0000313" key="13">
    <source>
        <dbReference type="Proteomes" id="UP000672032"/>
    </source>
</evidence>
<feature type="region of interest" description="Disordered" evidence="11">
    <location>
        <begin position="288"/>
        <end position="319"/>
    </location>
</feature>
<proteinExistence type="inferred from homology"/>
<dbReference type="Gene3D" id="1.10.287.700">
    <property type="entry name" value="Helix hairpin bin"/>
    <property type="match status" value="1"/>
</dbReference>
<evidence type="ECO:0000256" key="3">
    <source>
        <dbReference type="ARBA" id="ARBA00022448"/>
    </source>
</evidence>
<feature type="repeat" description="Solcar" evidence="9">
    <location>
        <begin position="240"/>
        <end position="368"/>
    </location>
</feature>
<dbReference type="Pfam" id="PF00153">
    <property type="entry name" value="Mito_carr"/>
    <property type="match status" value="3"/>
</dbReference>
<dbReference type="OrthoDB" id="18574at2759"/>
<feature type="compositionally biased region" description="Basic and acidic residues" evidence="11">
    <location>
        <begin position="288"/>
        <end position="310"/>
    </location>
</feature>
<evidence type="ECO:0000313" key="12">
    <source>
        <dbReference type="EMBL" id="QSZ28930.1"/>
    </source>
</evidence>
<dbReference type="PANTHER" id="PTHR45939">
    <property type="entry name" value="PEROXISOMAL MEMBRANE PROTEIN PMP34-RELATED"/>
    <property type="match status" value="1"/>
</dbReference>
<evidence type="ECO:0000256" key="6">
    <source>
        <dbReference type="ARBA" id="ARBA00022792"/>
    </source>
</evidence>
<evidence type="ECO:0000256" key="2">
    <source>
        <dbReference type="ARBA" id="ARBA00006375"/>
    </source>
</evidence>
<evidence type="ECO:0000256" key="10">
    <source>
        <dbReference type="RuleBase" id="RU000488"/>
    </source>
</evidence>
<keyword evidence="7" id="KW-1133">Transmembrane helix</keyword>
<keyword evidence="13" id="KW-1185">Reference proteome</keyword>
<evidence type="ECO:0000256" key="4">
    <source>
        <dbReference type="ARBA" id="ARBA00022692"/>
    </source>
</evidence>
<dbReference type="Gene3D" id="1.50.40.10">
    <property type="entry name" value="Mitochondrial carrier domain"/>
    <property type="match status" value="1"/>
</dbReference>
<sequence>MANIYNGQLDAFTLYHQYRDTPSSSTASTALPAFGHAISGATGTAISNLCLYPLDLIITRLQVQRTLANTSSSITRQPQKYTSLADAFEKIYNEGGIAAFYSGVLQDTSKSVADSFLFFLFYGYIRSKRLQSHNSSSKSSLPALEELGVGALAGGLSKFFTTPLSNIVVRKQTHSMTSSANSKPPTISSIISDIREKKGIAGFWSGYSASLILTLNPSLTFFLYEFLKRALIPRNKRDDPGARITFLLAAVSKAIASSVTYPVSLAKARAQVDGPSFSSPVEKEAVEELSTHVKGERKNDLKESSRESQKHVSRSSKQAGRNTIIHSIFRIYREEGITGLYEGIGGEIIKGFLGHGLTMIVKERVHELVLSLYFMILRLLKKSSSPEEVLNDAKEKILKGSENLASKAREGGEDALQRLKTGSETALQSFRETSVNVASTAQNSASTVAQSAGDIAQTAVNGAKDLGVKTSAKLPIAQEMAERSGVVGNNVTKTAKSANEYVNKEAGHLLGNAGEQLGERIEGLGEEVKRAGKGVKG</sequence>
<feature type="repeat" description="Solcar" evidence="9">
    <location>
        <begin position="141"/>
        <end position="230"/>
    </location>
</feature>
<dbReference type="InterPro" id="IPR023395">
    <property type="entry name" value="MCP_dom_sf"/>
</dbReference>
<keyword evidence="6" id="KW-0999">Mitochondrion inner membrane</keyword>
<comment type="subcellular location">
    <subcellularLocation>
        <location evidence="1">Membrane</location>
        <topology evidence="1">Multi-pass membrane protein</topology>
    </subcellularLocation>
</comment>
<evidence type="ECO:0000256" key="7">
    <source>
        <dbReference type="ARBA" id="ARBA00022989"/>
    </source>
</evidence>
<keyword evidence="6" id="KW-0496">Mitochondrion</keyword>
<accession>A0A8A3NXW8</accession>